<dbReference type="Pfam" id="PF10440">
    <property type="entry name" value="WIYLD"/>
    <property type="match status" value="1"/>
</dbReference>
<evidence type="ECO:0000313" key="3">
    <source>
        <dbReference type="EMBL" id="KDP44802.1"/>
    </source>
</evidence>
<dbReference type="EMBL" id="KK914240">
    <property type="protein sequence ID" value="KDP44802.1"/>
    <property type="molecule type" value="Genomic_DNA"/>
</dbReference>
<feature type="compositionally biased region" description="Polar residues" evidence="1">
    <location>
        <begin position="90"/>
        <end position="105"/>
    </location>
</feature>
<protein>
    <recommendedName>
        <fullName evidence="2">WIYLD domain-containing protein</fullName>
    </recommendedName>
</protein>
<dbReference type="PANTHER" id="PTHR34271">
    <property type="entry name" value="NUCLEOLAR HISTONE METHYLTRANSFERASE-RELATED PROTEIN"/>
    <property type="match status" value="1"/>
</dbReference>
<dbReference type="Gene3D" id="1.10.8.850">
    <property type="entry name" value="Histone-lysine N methyltransferase , C-terminal domain-like"/>
    <property type="match status" value="1"/>
</dbReference>
<proteinExistence type="predicted"/>
<dbReference type="InterPro" id="IPR018848">
    <property type="entry name" value="WIYLD_domain"/>
</dbReference>
<name>A0A067L8T6_JATCU</name>
<sequence>MAPRKRQRKALKGQMRKDAAIDAMRSYGFPHKLINTTINELLDVYGLEGWPFIEETSYKVLLDNILEKIEKEAMEKRDCKDGNETKSLAAGTSNSGSVPTCPTEENANEAPDTASGTNGIPNIALQIIGSETNAEGEGSSWKDINLDQDSKKQQMADAVKTEYRDFEAVEKLGSRSHSPKYDVLSPDRVDAFPGGRRRPYYGWISNDDDWDLVELKPAPLPEKIAKLLLVADGSRSLKRRWPEDV</sequence>
<evidence type="ECO:0000256" key="1">
    <source>
        <dbReference type="SAM" id="MobiDB-lite"/>
    </source>
</evidence>
<dbReference type="AlphaFoldDB" id="A0A067L8T6"/>
<reference evidence="3 4" key="1">
    <citation type="journal article" date="2014" name="PLoS ONE">
        <title>Global Analysis of Gene Expression Profiles in Physic Nut (Jatropha curcas L.) Seedlings Exposed to Salt Stress.</title>
        <authorList>
            <person name="Zhang L."/>
            <person name="Zhang C."/>
            <person name="Wu P."/>
            <person name="Chen Y."/>
            <person name="Li M."/>
            <person name="Jiang H."/>
            <person name="Wu G."/>
        </authorList>
    </citation>
    <scope>NUCLEOTIDE SEQUENCE [LARGE SCALE GENOMIC DNA]</scope>
    <source>
        <strain evidence="4">cv. GZQX0401</strain>
        <tissue evidence="3">Young leaves</tissue>
    </source>
</reference>
<feature type="domain" description="WIYLD" evidence="2">
    <location>
        <begin position="12"/>
        <end position="70"/>
    </location>
</feature>
<dbReference type="OrthoDB" id="1898570at2759"/>
<organism evidence="3 4">
    <name type="scientific">Jatropha curcas</name>
    <name type="common">Barbados nut</name>
    <dbReference type="NCBI Taxonomy" id="180498"/>
    <lineage>
        <taxon>Eukaryota</taxon>
        <taxon>Viridiplantae</taxon>
        <taxon>Streptophyta</taxon>
        <taxon>Embryophyta</taxon>
        <taxon>Tracheophyta</taxon>
        <taxon>Spermatophyta</taxon>
        <taxon>Magnoliopsida</taxon>
        <taxon>eudicotyledons</taxon>
        <taxon>Gunneridae</taxon>
        <taxon>Pentapetalae</taxon>
        <taxon>rosids</taxon>
        <taxon>fabids</taxon>
        <taxon>Malpighiales</taxon>
        <taxon>Euphorbiaceae</taxon>
        <taxon>Crotonoideae</taxon>
        <taxon>Jatropheae</taxon>
        <taxon>Jatropha</taxon>
    </lineage>
</organism>
<keyword evidence="4" id="KW-1185">Reference proteome</keyword>
<gene>
    <name evidence="3" type="ORF">JCGZ_01302</name>
</gene>
<dbReference type="Proteomes" id="UP000027138">
    <property type="component" value="Unassembled WGS sequence"/>
</dbReference>
<accession>A0A067L8T6</accession>
<dbReference type="PANTHER" id="PTHR34271:SF17">
    <property type="entry name" value="WIYLD DOMAIN-CONTAINING PROTEIN"/>
    <property type="match status" value="1"/>
</dbReference>
<evidence type="ECO:0000259" key="2">
    <source>
        <dbReference type="Pfam" id="PF10440"/>
    </source>
</evidence>
<dbReference type="STRING" id="180498.A0A067L8T6"/>
<dbReference type="InterPro" id="IPR043017">
    <property type="entry name" value="WIYLD_dom_sf"/>
</dbReference>
<evidence type="ECO:0000313" key="4">
    <source>
        <dbReference type="Proteomes" id="UP000027138"/>
    </source>
</evidence>
<feature type="region of interest" description="Disordered" evidence="1">
    <location>
        <begin position="77"/>
        <end position="118"/>
    </location>
</feature>